<dbReference type="InterPro" id="IPR013538">
    <property type="entry name" value="ASHA1/2-like_C"/>
</dbReference>
<evidence type="ECO:0000259" key="2">
    <source>
        <dbReference type="Pfam" id="PF08327"/>
    </source>
</evidence>
<evidence type="ECO:0000313" key="3">
    <source>
        <dbReference type="EMBL" id="MBO2450488.1"/>
    </source>
</evidence>
<dbReference type="Gene3D" id="3.30.530.20">
    <property type="match status" value="1"/>
</dbReference>
<dbReference type="EMBL" id="JAGEOJ010000010">
    <property type="protein sequence ID" value="MBO2450488.1"/>
    <property type="molecule type" value="Genomic_DNA"/>
</dbReference>
<dbReference type="RefSeq" id="WP_208258350.1">
    <property type="nucleotide sequence ID" value="NZ_JAGEOJ010000010.1"/>
</dbReference>
<reference evidence="3" key="1">
    <citation type="submission" date="2021-03" db="EMBL/GenBank/DDBJ databases">
        <authorList>
            <person name="Kanchanasin P."/>
            <person name="Saeng-In P."/>
            <person name="Phongsopitanun W."/>
            <person name="Yuki M."/>
            <person name="Kudo T."/>
            <person name="Ohkuma M."/>
            <person name="Tanasupawat S."/>
        </authorList>
    </citation>
    <scope>NUCLEOTIDE SEQUENCE</scope>
    <source>
        <strain evidence="3">GKU 128</strain>
    </source>
</reference>
<name>A0A939T5D1_9ACTN</name>
<evidence type="ECO:0000256" key="1">
    <source>
        <dbReference type="ARBA" id="ARBA00006817"/>
    </source>
</evidence>
<organism evidence="3 4">
    <name type="scientific">Actinomadura barringtoniae</name>
    <dbReference type="NCBI Taxonomy" id="1427535"/>
    <lineage>
        <taxon>Bacteria</taxon>
        <taxon>Bacillati</taxon>
        <taxon>Actinomycetota</taxon>
        <taxon>Actinomycetes</taxon>
        <taxon>Streptosporangiales</taxon>
        <taxon>Thermomonosporaceae</taxon>
        <taxon>Actinomadura</taxon>
    </lineage>
</organism>
<gene>
    <name evidence="3" type="ORF">J4573_25525</name>
</gene>
<evidence type="ECO:0000313" key="4">
    <source>
        <dbReference type="Proteomes" id="UP000669179"/>
    </source>
</evidence>
<protein>
    <submittedName>
        <fullName evidence="3">SRPBCC domain-containing protein</fullName>
    </submittedName>
</protein>
<dbReference type="Pfam" id="PF08327">
    <property type="entry name" value="AHSA1"/>
    <property type="match status" value="1"/>
</dbReference>
<comment type="caution">
    <text evidence="3">The sequence shown here is derived from an EMBL/GenBank/DDBJ whole genome shotgun (WGS) entry which is preliminary data.</text>
</comment>
<sequence>MADILHRIGVKNSTPEKVYDALTTIDGLAAWWTEDTKGTSDTTNGVVQFRFPPVGGFDMEVTKLTPSSHVAWRVVDGPPEWIDTTITFDVSQDDDYTVVLFKHEGWKEPVDFMYHCSTKWGSYLMSMKTLLETGKGAPAPNDVQISNWH</sequence>
<accession>A0A939T5D1</accession>
<proteinExistence type="inferred from homology"/>
<dbReference type="SUPFAM" id="SSF55961">
    <property type="entry name" value="Bet v1-like"/>
    <property type="match status" value="1"/>
</dbReference>
<keyword evidence="4" id="KW-1185">Reference proteome</keyword>
<dbReference type="InterPro" id="IPR023393">
    <property type="entry name" value="START-like_dom_sf"/>
</dbReference>
<dbReference type="AlphaFoldDB" id="A0A939T5D1"/>
<feature type="domain" description="Activator of Hsp90 ATPase homologue 1/2-like C-terminal" evidence="2">
    <location>
        <begin position="13"/>
        <end position="132"/>
    </location>
</feature>
<dbReference type="Proteomes" id="UP000669179">
    <property type="component" value="Unassembled WGS sequence"/>
</dbReference>
<dbReference type="CDD" id="cd07814">
    <property type="entry name" value="SRPBCC_CalC_Aha1-like"/>
    <property type="match status" value="1"/>
</dbReference>
<comment type="similarity">
    <text evidence="1">Belongs to the AHA1 family.</text>
</comment>